<dbReference type="EMBL" id="BAAAPB010000002">
    <property type="protein sequence ID" value="GAA1960841.1"/>
    <property type="molecule type" value="Genomic_DNA"/>
</dbReference>
<protein>
    <submittedName>
        <fullName evidence="2">Uncharacterized protein</fullName>
    </submittedName>
</protein>
<comment type="caution">
    <text evidence="2">The sequence shown here is derived from an EMBL/GenBank/DDBJ whole genome shotgun (WGS) entry which is preliminary data.</text>
</comment>
<evidence type="ECO:0000313" key="3">
    <source>
        <dbReference type="Proteomes" id="UP001500571"/>
    </source>
</evidence>
<gene>
    <name evidence="2" type="ORF">GCM10009798_20740</name>
</gene>
<accession>A0ABP5CAU4</accession>
<sequence length="58" mass="6401">MCIPSQVAPTPRRRPTERLGNGSEISSARGDLSGAAGWMLWAQRDPYWMTDEPETLPG</sequence>
<feature type="region of interest" description="Disordered" evidence="1">
    <location>
        <begin position="1"/>
        <end position="30"/>
    </location>
</feature>
<dbReference type="Proteomes" id="UP001500571">
    <property type="component" value="Unassembled WGS sequence"/>
</dbReference>
<organism evidence="2 3">
    <name type="scientific">Nocardioides panacihumi</name>
    <dbReference type="NCBI Taxonomy" id="400774"/>
    <lineage>
        <taxon>Bacteria</taxon>
        <taxon>Bacillati</taxon>
        <taxon>Actinomycetota</taxon>
        <taxon>Actinomycetes</taxon>
        <taxon>Propionibacteriales</taxon>
        <taxon>Nocardioidaceae</taxon>
        <taxon>Nocardioides</taxon>
    </lineage>
</organism>
<keyword evidence="3" id="KW-1185">Reference proteome</keyword>
<name>A0ABP5CAU4_9ACTN</name>
<evidence type="ECO:0000313" key="2">
    <source>
        <dbReference type="EMBL" id="GAA1960841.1"/>
    </source>
</evidence>
<proteinExistence type="predicted"/>
<reference evidence="3" key="1">
    <citation type="journal article" date="2019" name="Int. J. Syst. Evol. Microbiol.">
        <title>The Global Catalogue of Microorganisms (GCM) 10K type strain sequencing project: providing services to taxonomists for standard genome sequencing and annotation.</title>
        <authorList>
            <consortium name="The Broad Institute Genomics Platform"/>
            <consortium name="The Broad Institute Genome Sequencing Center for Infectious Disease"/>
            <person name="Wu L."/>
            <person name="Ma J."/>
        </authorList>
    </citation>
    <scope>NUCLEOTIDE SEQUENCE [LARGE SCALE GENOMIC DNA]</scope>
    <source>
        <strain evidence="3">JCM 15309</strain>
    </source>
</reference>
<evidence type="ECO:0000256" key="1">
    <source>
        <dbReference type="SAM" id="MobiDB-lite"/>
    </source>
</evidence>